<dbReference type="Gene3D" id="1.10.10.60">
    <property type="entry name" value="Homeodomain-like"/>
    <property type="match status" value="2"/>
</dbReference>
<dbReference type="PANTHER" id="PTHR44042">
    <property type="entry name" value="DUPLICATED HOMEODOMAIN-LIKE SUPERFAMILY PROTEIN-RELATED"/>
    <property type="match status" value="1"/>
</dbReference>
<protein>
    <recommendedName>
        <fullName evidence="10">Myb-like domain-containing protein</fullName>
    </recommendedName>
</protein>
<accession>A0A0D9ZFH9</accession>
<evidence type="ECO:0000256" key="5">
    <source>
        <dbReference type="SAM" id="MobiDB-lite"/>
    </source>
</evidence>
<dbReference type="GO" id="GO:0003677">
    <property type="term" value="F:DNA binding"/>
    <property type="evidence" value="ECO:0007669"/>
    <property type="project" value="UniProtKB-KW"/>
</dbReference>
<feature type="compositionally biased region" description="Basic and acidic residues" evidence="5">
    <location>
        <begin position="181"/>
        <end position="195"/>
    </location>
</feature>
<dbReference type="SUPFAM" id="SSF46689">
    <property type="entry name" value="Homeodomain-like"/>
    <property type="match status" value="1"/>
</dbReference>
<feature type="region of interest" description="Disordered" evidence="5">
    <location>
        <begin position="181"/>
        <end position="212"/>
    </location>
</feature>
<dbReference type="NCBIfam" id="TIGR01557">
    <property type="entry name" value="myb_SHAQKYF"/>
    <property type="match status" value="1"/>
</dbReference>
<dbReference type="Pfam" id="PF00249">
    <property type="entry name" value="Myb_DNA-binding"/>
    <property type="match status" value="1"/>
</dbReference>
<dbReference type="STRING" id="40148.A0A0D9ZFH9"/>
<keyword evidence="1" id="KW-0805">Transcription regulation</keyword>
<proteinExistence type="predicted"/>
<dbReference type="PROSITE" id="PS50090">
    <property type="entry name" value="MYB_LIKE"/>
    <property type="match status" value="1"/>
</dbReference>
<feature type="compositionally biased region" description="Basic and acidic residues" evidence="5">
    <location>
        <begin position="118"/>
        <end position="135"/>
    </location>
</feature>
<dbReference type="Proteomes" id="UP000026961">
    <property type="component" value="Chromosome 3"/>
</dbReference>
<dbReference type="AlphaFoldDB" id="A0A0D9ZFH9"/>
<feature type="domain" description="HTH myb-type" evidence="7">
    <location>
        <begin position="125"/>
        <end position="179"/>
    </location>
</feature>
<reference evidence="8" key="2">
    <citation type="submission" date="2018-05" db="EMBL/GenBank/DDBJ databases">
        <title>OgluRS3 (Oryza glumaepatula Reference Sequence Version 3).</title>
        <authorList>
            <person name="Zhang J."/>
            <person name="Kudrna D."/>
            <person name="Lee S."/>
            <person name="Talag J."/>
            <person name="Welchert J."/>
            <person name="Wing R.A."/>
        </authorList>
    </citation>
    <scope>NUCLEOTIDE SEQUENCE [LARGE SCALE GENOMIC DNA]</scope>
</reference>
<sequence>MGDLVGDGAAPAAAEPAPAAAACRWTRQKDKLLETLVARCAMNRQCVGGWDAIAAAFGDDTTAAQVEQRYGEIAAEVRRVMEEPWDAEDPAIAAAAAAVPAAPVKHAAAGPGSDGGGEEGKVVVEKKSGPWSEEEHRQCLRGIEEIGHGRWTQISIEYVPSRTPIQIASHSQKYFLRMAKPKEDRKRKSIHDTPYHLHLPNAADAHAHQQQQ</sequence>
<evidence type="ECO:0000259" key="7">
    <source>
        <dbReference type="PROSITE" id="PS51294"/>
    </source>
</evidence>
<name>A0A0D9ZFH9_9ORYZ</name>
<feature type="region of interest" description="Disordered" evidence="5">
    <location>
        <begin position="106"/>
        <end position="135"/>
    </location>
</feature>
<evidence type="ECO:0000313" key="9">
    <source>
        <dbReference type="Proteomes" id="UP000026961"/>
    </source>
</evidence>
<keyword evidence="3" id="KW-0804">Transcription</keyword>
<dbReference type="InterPro" id="IPR001005">
    <property type="entry name" value="SANT/Myb"/>
</dbReference>
<dbReference type="eggNOG" id="KOG0724">
    <property type="taxonomic scope" value="Eukaryota"/>
</dbReference>
<dbReference type="InterPro" id="IPR006447">
    <property type="entry name" value="Myb_dom_plants"/>
</dbReference>
<evidence type="ECO:0008006" key="10">
    <source>
        <dbReference type="Google" id="ProtNLM"/>
    </source>
</evidence>
<keyword evidence="2" id="KW-0238">DNA-binding</keyword>
<dbReference type="InterPro" id="IPR017930">
    <property type="entry name" value="Myb_dom"/>
</dbReference>
<evidence type="ECO:0000259" key="6">
    <source>
        <dbReference type="PROSITE" id="PS50090"/>
    </source>
</evidence>
<dbReference type="EnsemblPlants" id="OGLUM03G40060.1">
    <property type="protein sequence ID" value="OGLUM03G40060.1"/>
    <property type="gene ID" value="OGLUM03G40060"/>
</dbReference>
<dbReference type="HOGENOM" id="CLU_060837_4_1_1"/>
<dbReference type="PANTHER" id="PTHR44042:SF62">
    <property type="entry name" value="OS02G0511200 PROTEIN"/>
    <property type="match status" value="1"/>
</dbReference>
<reference evidence="8" key="1">
    <citation type="submission" date="2015-04" db="UniProtKB">
        <authorList>
            <consortium name="EnsemblPlants"/>
        </authorList>
    </citation>
    <scope>IDENTIFICATION</scope>
</reference>
<evidence type="ECO:0000256" key="1">
    <source>
        <dbReference type="ARBA" id="ARBA00023015"/>
    </source>
</evidence>
<feature type="compositionally biased region" description="Low complexity" evidence="5">
    <location>
        <begin position="202"/>
        <end position="212"/>
    </location>
</feature>
<evidence type="ECO:0000256" key="3">
    <source>
        <dbReference type="ARBA" id="ARBA00023163"/>
    </source>
</evidence>
<evidence type="ECO:0000313" key="8">
    <source>
        <dbReference type="EnsemblPlants" id="OGLUM03G40060.1"/>
    </source>
</evidence>
<feature type="domain" description="Myb-like" evidence="6">
    <location>
        <begin position="123"/>
        <end position="175"/>
    </location>
</feature>
<keyword evidence="4" id="KW-0539">Nucleus</keyword>
<evidence type="ECO:0000256" key="4">
    <source>
        <dbReference type="ARBA" id="ARBA00023242"/>
    </source>
</evidence>
<dbReference type="PROSITE" id="PS51294">
    <property type="entry name" value="HTH_MYB"/>
    <property type="match status" value="1"/>
</dbReference>
<keyword evidence="9" id="KW-1185">Reference proteome</keyword>
<dbReference type="CDD" id="cd00167">
    <property type="entry name" value="SANT"/>
    <property type="match status" value="1"/>
</dbReference>
<organism evidence="8">
    <name type="scientific">Oryza glumipatula</name>
    <dbReference type="NCBI Taxonomy" id="40148"/>
    <lineage>
        <taxon>Eukaryota</taxon>
        <taxon>Viridiplantae</taxon>
        <taxon>Streptophyta</taxon>
        <taxon>Embryophyta</taxon>
        <taxon>Tracheophyta</taxon>
        <taxon>Spermatophyta</taxon>
        <taxon>Magnoliopsida</taxon>
        <taxon>Liliopsida</taxon>
        <taxon>Poales</taxon>
        <taxon>Poaceae</taxon>
        <taxon>BOP clade</taxon>
        <taxon>Oryzoideae</taxon>
        <taxon>Oryzeae</taxon>
        <taxon>Oryzinae</taxon>
        <taxon>Oryza</taxon>
    </lineage>
</organism>
<dbReference type="SMART" id="SM00717">
    <property type="entry name" value="SANT"/>
    <property type="match status" value="2"/>
</dbReference>
<dbReference type="Gramene" id="OGLUM03G40060.1">
    <property type="protein sequence ID" value="OGLUM03G40060.1"/>
    <property type="gene ID" value="OGLUM03G40060"/>
</dbReference>
<evidence type="ECO:0000256" key="2">
    <source>
        <dbReference type="ARBA" id="ARBA00023125"/>
    </source>
</evidence>
<dbReference type="InterPro" id="IPR009057">
    <property type="entry name" value="Homeodomain-like_sf"/>
</dbReference>